<evidence type="ECO:0000259" key="5">
    <source>
        <dbReference type="PROSITE" id="PS50089"/>
    </source>
</evidence>
<dbReference type="InterPro" id="IPR051834">
    <property type="entry name" value="RING_finger_E3_ligase"/>
</dbReference>
<dbReference type="CDD" id="cd16454">
    <property type="entry name" value="RING-H2_PA-TM-RING"/>
    <property type="match status" value="1"/>
</dbReference>
<gene>
    <name evidence="6" type="ORF">D0Y65_041485</name>
</gene>
<evidence type="ECO:0000256" key="2">
    <source>
        <dbReference type="ARBA" id="ARBA00022771"/>
    </source>
</evidence>
<organism evidence="6 7">
    <name type="scientific">Glycine soja</name>
    <name type="common">Wild soybean</name>
    <dbReference type="NCBI Taxonomy" id="3848"/>
    <lineage>
        <taxon>Eukaryota</taxon>
        <taxon>Viridiplantae</taxon>
        <taxon>Streptophyta</taxon>
        <taxon>Embryophyta</taxon>
        <taxon>Tracheophyta</taxon>
        <taxon>Spermatophyta</taxon>
        <taxon>Magnoliopsida</taxon>
        <taxon>eudicotyledons</taxon>
        <taxon>Gunneridae</taxon>
        <taxon>Pentapetalae</taxon>
        <taxon>rosids</taxon>
        <taxon>fabids</taxon>
        <taxon>Fabales</taxon>
        <taxon>Fabaceae</taxon>
        <taxon>Papilionoideae</taxon>
        <taxon>50 kb inversion clade</taxon>
        <taxon>NPAAA clade</taxon>
        <taxon>indigoferoid/millettioid clade</taxon>
        <taxon>Phaseoleae</taxon>
        <taxon>Glycine</taxon>
        <taxon>Glycine subgen. Soja</taxon>
    </lineage>
</organism>
<evidence type="ECO:0000256" key="1">
    <source>
        <dbReference type="ARBA" id="ARBA00022723"/>
    </source>
</evidence>
<dbReference type="Gene3D" id="3.30.40.10">
    <property type="entry name" value="Zinc/RING finger domain, C3HC4 (zinc finger)"/>
    <property type="match status" value="1"/>
</dbReference>
<evidence type="ECO:0000313" key="6">
    <source>
        <dbReference type="EMBL" id="RZB65444.1"/>
    </source>
</evidence>
<dbReference type="GO" id="GO:0005634">
    <property type="term" value="C:nucleus"/>
    <property type="evidence" value="ECO:0007669"/>
    <property type="project" value="TreeGrafter"/>
</dbReference>
<dbReference type="SUPFAM" id="SSF57850">
    <property type="entry name" value="RING/U-box"/>
    <property type="match status" value="1"/>
</dbReference>
<keyword evidence="2 4" id="KW-0863">Zinc-finger</keyword>
<dbReference type="InterPro" id="IPR001841">
    <property type="entry name" value="Znf_RING"/>
</dbReference>
<evidence type="ECO:0000313" key="7">
    <source>
        <dbReference type="Proteomes" id="UP000289340"/>
    </source>
</evidence>
<dbReference type="GO" id="GO:0006511">
    <property type="term" value="P:ubiquitin-dependent protein catabolic process"/>
    <property type="evidence" value="ECO:0007669"/>
    <property type="project" value="TreeGrafter"/>
</dbReference>
<dbReference type="PANTHER" id="PTHR45931">
    <property type="entry name" value="SI:CH211-59O9.10"/>
    <property type="match status" value="1"/>
</dbReference>
<evidence type="ECO:0000256" key="3">
    <source>
        <dbReference type="ARBA" id="ARBA00022833"/>
    </source>
</evidence>
<proteinExistence type="predicted"/>
<keyword evidence="3" id="KW-0862">Zinc</keyword>
<accession>A0A445GW49</accession>
<sequence>MFIVCELLVHDQNTMAGMLPGVECARRRRLHRCLDSNSTSLTSHASTRRSSFCLYASNHECRLSLSSSLQRSMLYQPHPDENMGGVVREANRDWMTSSELIGIQKTKGITKLRPRKFLLLHRSDCLSEASVKNNRYTKLVQNSTKCVEGRRTRIAEFHTEVYGSKKSGSRRFSWTKWSWKASEQEDCAVCLESFRVGETLIHLPCAHRFHDRCLKPWLENNSHCPCCRTTIFSL</sequence>
<dbReference type="GO" id="GO:0008270">
    <property type="term" value="F:zinc ion binding"/>
    <property type="evidence" value="ECO:0007669"/>
    <property type="project" value="UniProtKB-KW"/>
</dbReference>
<feature type="domain" description="RING-type" evidence="5">
    <location>
        <begin position="187"/>
        <end position="228"/>
    </location>
</feature>
<dbReference type="PANTHER" id="PTHR45931:SF3">
    <property type="entry name" value="RING ZINC FINGER-CONTAINING PROTEIN"/>
    <property type="match status" value="1"/>
</dbReference>
<dbReference type="GO" id="GO:0061630">
    <property type="term" value="F:ubiquitin protein ligase activity"/>
    <property type="evidence" value="ECO:0007669"/>
    <property type="project" value="TreeGrafter"/>
</dbReference>
<dbReference type="InterPro" id="IPR013083">
    <property type="entry name" value="Znf_RING/FYVE/PHD"/>
</dbReference>
<keyword evidence="7" id="KW-1185">Reference proteome</keyword>
<dbReference type="PROSITE" id="PS50089">
    <property type="entry name" value="ZF_RING_2"/>
    <property type="match status" value="1"/>
</dbReference>
<dbReference type="FunFam" id="3.30.40.10:FF:000611">
    <property type="entry name" value="Zinc finger family protein"/>
    <property type="match status" value="1"/>
</dbReference>
<dbReference type="SMART" id="SM00184">
    <property type="entry name" value="RING"/>
    <property type="match status" value="1"/>
</dbReference>
<protein>
    <submittedName>
        <fullName evidence="6">Putative E3 ubiquitin-protein ligase RHY1A</fullName>
    </submittedName>
</protein>
<dbReference type="EMBL" id="QZWG01000015">
    <property type="protein sequence ID" value="RZB65444.1"/>
    <property type="molecule type" value="Genomic_DNA"/>
</dbReference>
<dbReference type="AlphaFoldDB" id="A0A445GW49"/>
<evidence type="ECO:0000256" key="4">
    <source>
        <dbReference type="PROSITE-ProRule" id="PRU00175"/>
    </source>
</evidence>
<comment type="caution">
    <text evidence="6">The sequence shown here is derived from an EMBL/GenBank/DDBJ whole genome shotgun (WGS) entry which is preliminary data.</text>
</comment>
<name>A0A445GW49_GLYSO</name>
<reference evidence="6 7" key="1">
    <citation type="submission" date="2018-09" db="EMBL/GenBank/DDBJ databases">
        <title>A high-quality reference genome of wild soybean provides a powerful tool to mine soybean genomes.</title>
        <authorList>
            <person name="Xie M."/>
            <person name="Chung C.Y.L."/>
            <person name="Li M.-W."/>
            <person name="Wong F.-L."/>
            <person name="Chan T.-F."/>
            <person name="Lam H.-M."/>
        </authorList>
    </citation>
    <scope>NUCLEOTIDE SEQUENCE [LARGE SCALE GENOMIC DNA]</scope>
    <source>
        <strain evidence="7">cv. W05</strain>
        <tissue evidence="6">Hypocotyl of etiolated seedlings</tissue>
    </source>
</reference>
<dbReference type="Proteomes" id="UP000289340">
    <property type="component" value="Chromosome 15"/>
</dbReference>
<dbReference type="Pfam" id="PF13639">
    <property type="entry name" value="zf-RING_2"/>
    <property type="match status" value="1"/>
</dbReference>
<keyword evidence="1" id="KW-0479">Metal-binding</keyword>